<dbReference type="Pfam" id="PF00849">
    <property type="entry name" value="PseudoU_synth_2"/>
    <property type="match status" value="1"/>
</dbReference>
<evidence type="ECO:0000256" key="6">
    <source>
        <dbReference type="ARBA" id="ARBA00023235"/>
    </source>
</evidence>
<dbReference type="Pfam" id="PF01479">
    <property type="entry name" value="S4"/>
    <property type="match status" value="1"/>
</dbReference>
<dbReference type="EC" id="5.4.99.-" evidence="9"/>
<evidence type="ECO:0000256" key="5">
    <source>
        <dbReference type="ARBA" id="ARBA00022884"/>
    </source>
</evidence>
<evidence type="ECO:0000256" key="4">
    <source>
        <dbReference type="ARBA" id="ARBA00022552"/>
    </source>
</evidence>
<evidence type="ECO:0000256" key="3">
    <source>
        <dbReference type="ARBA" id="ARBA00010876"/>
    </source>
</evidence>
<comment type="catalytic activity">
    <reaction evidence="1">
        <text>uridine(955/2504/2580) in 23S rRNA = pseudouridine(955/2504/2580) in 23S rRNA</text>
        <dbReference type="Rhea" id="RHEA:42528"/>
        <dbReference type="Rhea" id="RHEA-COMP:10099"/>
        <dbReference type="Rhea" id="RHEA-COMP:10100"/>
        <dbReference type="ChEBI" id="CHEBI:65314"/>
        <dbReference type="ChEBI" id="CHEBI:65315"/>
        <dbReference type="EC" id="5.4.99.24"/>
    </reaction>
</comment>
<dbReference type="InterPro" id="IPR006145">
    <property type="entry name" value="PsdUridine_synth_RsuA/RluA"/>
</dbReference>
<dbReference type="Gene3D" id="3.10.290.10">
    <property type="entry name" value="RNA-binding S4 domain"/>
    <property type="match status" value="1"/>
</dbReference>
<accession>A0A5C8ZTJ8</accession>
<sequence>MASTEQSLAGSGVQFLTIDTDDVGQRLDNFLLRILKGVPKTRIYRGLRKGEFRVNKGRVKAEYRLQAGDVLRVPPIRTAEQGAPATVPGYWTEELARRVVYEDESLLIIDKPSGLAVHGGSGLNYGLIECLRQMRPDDRRLELVHRLDRDTSGLVMVARKPAVLRELHKLLRTDKVDKRYLALVSGKWPRRLSVVEAPLEKNVVQSGERMVRVSKEGKPSVTGFSAVERFPRATLVEAKPVTGRTHQIRVHAQHAGCPLLGDPKYSDPKSEALAAELGLRRLFLHARSLRFTLPDQGRIEVQAALDPELESILEKLRKPL</sequence>
<reference evidence="11 12" key="1">
    <citation type="submission" date="2019-08" db="EMBL/GenBank/DDBJ databases">
        <title>Parahaliea maris sp. nov., isolated from the surface seawater.</title>
        <authorList>
            <person name="Liu Y."/>
        </authorList>
    </citation>
    <scope>NUCLEOTIDE SEQUENCE [LARGE SCALE GENOMIC DNA]</scope>
    <source>
        <strain evidence="11 12">S2-26</strain>
    </source>
</reference>
<dbReference type="InterPro" id="IPR006224">
    <property type="entry name" value="PsdUridine_synth_RluA-like_CS"/>
</dbReference>
<gene>
    <name evidence="11" type="primary">rluC</name>
    <name evidence="11" type="ORF">FVW59_12985</name>
</gene>
<dbReference type="EMBL" id="VRYZ01000005">
    <property type="protein sequence ID" value="TXS91114.1"/>
    <property type="molecule type" value="Genomic_DNA"/>
</dbReference>
<name>A0A5C8ZTJ8_9GAMM</name>
<feature type="domain" description="RNA-binding S4" evidence="10">
    <location>
        <begin position="25"/>
        <end position="84"/>
    </location>
</feature>
<keyword evidence="4" id="KW-0698">rRNA processing</keyword>
<dbReference type="Gene3D" id="3.30.2350.10">
    <property type="entry name" value="Pseudouridine synthase"/>
    <property type="match status" value="1"/>
</dbReference>
<dbReference type="GO" id="GO:0003723">
    <property type="term" value="F:RNA binding"/>
    <property type="evidence" value="ECO:0007669"/>
    <property type="project" value="UniProtKB-KW"/>
</dbReference>
<dbReference type="PANTHER" id="PTHR21600">
    <property type="entry name" value="MITOCHONDRIAL RNA PSEUDOURIDINE SYNTHASE"/>
    <property type="match status" value="1"/>
</dbReference>
<dbReference type="InterPro" id="IPR050188">
    <property type="entry name" value="RluA_PseudoU_synthase"/>
</dbReference>
<keyword evidence="5 8" id="KW-0694">RNA-binding</keyword>
<dbReference type="CDD" id="cd02869">
    <property type="entry name" value="PseudoU_synth_RluA_like"/>
    <property type="match status" value="1"/>
</dbReference>
<dbReference type="InterPro" id="IPR002942">
    <property type="entry name" value="S4_RNA-bd"/>
</dbReference>
<dbReference type="InterPro" id="IPR020103">
    <property type="entry name" value="PsdUridine_synth_cat_dom_sf"/>
</dbReference>
<dbReference type="InterPro" id="IPR006225">
    <property type="entry name" value="PsdUridine_synth_RluC/D"/>
</dbReference>
<dbReference type="SMART" id="SM00363">
    <property type="entry name" value="S4"/>
    <property type="match status" value="1"/>
</dbReference>
<evidence type="ECO:0000259" key="10">
    <source>
        <dbReference type="SMART" id="SM00363"/>
    </source>
</evidence>
<evidence type="ECO:0000256" key="8">
    <source>
        <dbReference type="PROSITE-ProRule" id="PRU00182"/>
    </source>
</evidence>
<evidence type="ECO:0000256" key="2">
    <source>
        <dbReference type="ARBA" id="ARBA00002876"/>
    </source>
</evidence>
<dbReference type="InterPro" id="IPR036986">
    <property type="entry name" value="S4_RNA-bd_sf"/>
</dbReference>
<organism evidence="11 12">
    <name type="scientific">Parahaliea aestuarii</name>
    <dbReference type="NCBI Taxonomy" id="1852021"/>
    <lineage>
        <taxon>Bacteria</taxon>
        <taxon>Pseudomonadati</taxon>
        <taxon>Pseudomonadota</taxon>
        <taxon>Gammaproteobacteria</taxon>
        <taxon>Cellvibrionales</taxon>
        <taxon>Halieaceae</taxon>
        <taxon>Parahaliea</taxon>
    </lineage>
</organism>
<comment type="caution">
    <text evidence="11">The sequence shown here is derived from an EMBL/GenBank/DDBJ whole genome shotgun (WGS) entry which is preliminary data.</text>
</comment>
<dbReference type="GO" id="GO:0000455">
    <property type="term" value="P:enzyme-directed rRNA pseudouridine synthesis"/>
    <property type="evidence" value="ECO:0007669"/>
    <property type="project" value="TreeGrafter"/>
</dbReference>
<protein>
    <recommendedName>
        <fullName evidence="9">Pseudouridine synthase</fullName>
        <ecNumber evidence="9">5.4.99.-</ecNumber>
    </recommendedName>
</protein>
<evidence type="ECO:0000313" key="11">
    <source>
        <dbReference type="EMBL" id="TXS91114.1"/>
    </source>
</evidence>
<keyword evidence="12" id="KW-1185">Reference proteome</keyword>
<evidence type="ECO:0000256" key="1">
    <source>
        <dbReference type="ARBA" id="ARBA00000381"/>
    </source>
</evidence>
<dbReference type="PROSITE" id="PS50889">
    <property type="entry name" value="S4"/>
    <property type="match status" value="1"/>
</dbReference>
<evidence type="ECO:0000256" key="7">
    <source>
        <dbReference type="PIRSR" id="PIRSR606225-1"/>
    </source>
</evidence>
<evidence type="ECO:0000313" key="12">
    <source>
        <dbReference type="Proteomes" id="UP000321933"/>
    </source>
</evidence>
<dbReference type="PROSITE" id="PS01129">
    <property type="entry name" value="PSI_RLU"/>
    <property type="match status" value="1"/>
</dbReference>
<proteinExistence type="inferred from homology"/>
<dbReference type="NCBIfam" id="TIGR00005">
    <property type="entry name" value="rluA_subfam"/>
    <property type="match status" value="1"/>
</dbReference>
<dbReference type="SUPFAM" id="SSF55120">
    <property type="entry name" value="Pseudouridine synthase"/>
    <property type="match status" value="1"/>
</dbReference>
<dbReference type="OrthoDB" id="9807829at2"/>
<keyword evidence="6 9" id="KW-0413">Isomerase</keyword>
<dbReference type="CDD" id="cd00165">
    <property type="entry name" value="S4"/>
    <property type="match status" value="1"/>
</dbReference>
<dbReference type="Proteomes" id="UP000321933">
    <property type="component" value="Unassembled WGS sequence"/>
</dbReference>
<dbReference type="AlphaFoldDB" id="A0A5C8ZTJ8"/>
<comment type="function">
    <text evidence="2">Responsible for synthesis of pseudouridine from uracil at positions 955, 2504 and 2580 in 23S ribosomal RNA.</text>
</comment>
<dbReference type="SUPFAM" id="SSF55174">
    <property type="entry name" value="Alpha-L RNA-binding motif"/>
    <property type="match status" value="1"/>
</dbReference>
<dbReference type="GO" id="GO:0160141">
    <property type="term" value="F:23S rRNA pseudouridine(955/2504/2580) synthase activity"/>
    <property type="evidence" value="ECO:0007669"/>
    <property type="project" value="UniProtKB-EC"/>
</dbReference>
<comment type="catalytic activity">
    <reaction evidence="9">
        <text>a uridine in RNA = a pseudouridine in RNA</text>
        <dbReference type="Rhea" id="RHEA:48348"/>
        <dbReference type="Rhea" id="RHEA-COMP:12068"/>
        <dbReference type="Rhea" id="RHEA-COMP:12069"/>
        <dbReference type="ChEBI" id="CHEBI:65314"/>
        <dbReference type="ChEBI" id="CHEBI:65315"/>
    </reaction>
</comment>
<feature type="active site" evidence="7">
    <location>
        <position position="148"/>
    </location>
</feature>
<evidence type="ECO:0000256" key="9">
    <source>
        <dbReference type="RuleBase" id="RU362028"/>
    </source>
</evidence>
<dbReference type="NCBIfam" id="NF008249">
    <property type="entry name" value="PRK11025.1"/>
    <property type="match status" value="1"/>
</dbReference>
<comment type="similarity">
    <text evidence="3 9">Belongs to the pseudouridine synthase RluA family.</text>
</comment>
<dbReference type="PANTHER" id="PTHR21600:SF92">
    <property type="entry name" value="RIBOSOMAL LARGE SUBUNIT PSEUDOURIDINE SYNTHASE C"/>
    <property type="match status" value="1"/>
</dbReference>